<name>A0A6L2M2V6_TANCI</name>
<gene>
    <name evidence="1" type="ORF">Tci_038693</name>
</gene>
<dbReference type="AlphaFoldDB" id="A0A6L2M2V6"/>
<dbReference type="EMBL" id="BKCJ010005431">
    <property type="protein sequence ID" value="GEU66715.1"/>
    <property type="molecule type" value="Genomic_DNA"/>
</dbReference>
<accession>A0A6L2M2V6</accession>
<organism evidence="1">
    <name type="scientific">Tanacetum cinerariifolium</name>
    <name type="common">Dalmatian daisy</name>
    <name type="synonym">Chrysanthemum cinerariifolium</name>
    <dbReference type="NCBI Taxonomy" id="118510"/>
    <lineage>
        <taxon>Eukaryota</taxon>
        <taxon>Viridiplantae</taxon>
        <taxon>Streptophyta</taxon>
        <taxon>Embryophyta</taxon>
        <taxon>Tracheophyta</taxon>
        <taxon>Spermatophyta</taxon>
        <taxon>Magnoliopsida</taxon>
        <taxon>eudicotyledons</taxon>
        <taxon>Gunneridae</taxon>
        <taxon>Pentapetalae</taxon>
        <taxon>asterids</taxon>
        <taxon>campanulids</taxon>
        <taxon>Asterales</taxon>
        <taxon>Asteraceae</taxon>
        <taxon>Asteroideae</taxon>
        <taxon>Anthemideae</taxon>
        <taxon>Anthemidinae</taxon>
        <taxon>Tanacetum</taxon>
    </lineage>
</organism>
<proteinExistence type="predicted"/>
<comment type="caution">
    <text evidence="1">The sequence shown here is derived from an EMBL/GenBank/DDBJ whole genome shotgun (WGS) entry which is preliminary data.</text>
</comment>
<sequence>MIARGSVSPISATALKGAIKHPQVLARFIKTLASNFDSLSPDVKKAHADHNMISNLHYPLLRDKLEFLNFDELVDVYDVHALQMAVVGNPRLEEAERLRLGCQDLKRERDFLLKKSEEVSILSSELEAVKLEKAILVRDFLPSAVKNLFVFEHFNQALGDLQQKVITFGRS</sequence>
<reference evidence="1" key="1">
    <citation type="journal article" date="2019" name="Sci. Rep.">
        <title>Draft genome of Tanacetum cinerariifolium, the natural source of mosquito coil.</title>
        <authorList>
            <person name="Yamashiro T."/>
            <person name="Shiraishi A."/>
            <person name="Satake H."/>
            <person name="Nakayama K."/>
        </authorList>
    </citation>
    <scope>NUCLEOTIDE SEQUENCE</scope>
</reference>
<evidence type="ECO:0000313" key="1">
    <source>
        <dbReference type="EMBL" id="GEU66715.1"/>
    </source>
</evidence>
<protein>
    <submittedName>
        <fullName evidence="1">Uncharacterized protein</fullName>
    </submittedName>
</protein>